<dbReference type="Proteomes" id="UP000479000">
    <property type="component" value="Unassembled WGS sequence"/>
</dbReference>
<proteinExistence type="predicted"/>
<name>A0A6H5H6J6_9HEMI</name>
<protein>
    <submittedName>
        <fullName evidence="1">Uncharacterized protein</fullName>
    </submittedName>
</protein>
<dbReference type="EMBL" id="CADCXU010026441">
    <property type="protein sequence ID" value="CAB0013280.1"/>
    <property type="molecule type" value="Genomic_DNA"/>
</dbReference>
<keyword evidence="2" id="KW-1185">Reference proteome</keyword>
<dbReference type="AlphaFoldDB" id="A0A6H5H6J6"/>
<organism evidence="1 2">
    <name type="scientific">Nesidiocoris tenuis</name>
    <dbReference type="NCBI Taxonomy" id="355587"/>
    <lineage>
        <taxon>Eukaryota</taxon>
        <taxon>Metazoa</taxon>
        <taxon>Ecdysozoa</taxon>
        <taxon>Arthropoda</taxon>
        <taxon>Hexapoda</taxon>
        <taxon>Insecta</taxon>
        <taxon>Pterygota</taxon>
        <taxon>Neoptera</taxon>
        <taxon>Paraneoptera</taxon>
        <taxon>Hemiptera</taxon>
        <taxon>Heteroptera</taxon>
        <taxon>Panheteroptera</taxon>
        <taxon>Cimicomorpha</taxon>
        <taxon>Miridae</taxon>
        <taxon>Dicyphina</taxon>
        <taxon>Nesidiocoris</taxon>
    </lineage>
</organism>
<accession>A0A6H5H6J6</accession>
<feature type="non-terminal residue" evidence="1">
    <location>
        <position position="73"/>
    </location>
</feature>
<reference evidence="1 2" key="1">
    <citation type="submission" date="2020-02" db="EMBL/GenBank/DDBJ databases">
        <authorList>
            <person name="Ferguson B K."/>
        </authorList>
    </citation>
    <scope>NUCLEOTIDE SEQUENCE [LARGE SCALE GENOMIC DNA]</scope>
</reference>
<gene>
    <name evidence="1" type="ORF">NTEN_LOCUS17891</name>
</gene>
<evidence type="ECO:0000313" key="2">
    <source>
        <dbReference type="Proteomes" id="UP000479000"/>
    </source>
</evidence>
<sequence length="73" mass="8422">MERNLFLIWRIKVISLRYLRWDPEPGDSPYLSSGLWTGSLGCIHMHMGFVPHPEGQWLMITQSPIAVAGWQGR</sequence>
<evidence type="ECO:0000313" key="1">
    <source>
        <dbReference type="EMBL" id="CAB0013280.1"/>
    </source>
</evidence>